<keyword evidence="4" id="KW-0186">Copper</keyword>
<evidence type="ECO:0000256" key="3">
    <source>
        <dbReference type="ARBA" id="ARBA00023136"/>
    </source>
</evidence>
<gene>
    <name evidence="5" type="ORF">HK103_006478</name>
</gene>
<keyword evidence="3 4" id="KW-0472">Membrane</keyword>
<keyword evidence="2 4" id="KW-1133">Transmembrane helix</keyword>
<dbReference type="AlphaFoldDB" id="A0AAD5ULC6"/>
<comment type="caution">
    <text evidence="5">The sequence shown here is derived from an EMBL/GenBank/DDBJ whole genome shotgun (WGS) entry which is preliminary data.</text>
</comment>
<keyword evidence="1 4" id="KW-0812">Transmembrane</keyword>
<dbReference type="GO" id="GO:0016020">
    <property type="term" value="C:membrane"/>
    <property type="evidence" value="ECO:0007669"/>
    <property type="project" value="UniProtKB-SubCell"/>
</dbReference>
<keyword evidence="4" id="KW-0406">Ion transport</keyword>
<dbReference type="InterPro" id="IPR007274">
    <property type="entry name" value="Cop_transporter"/>
</dbReference>
<dbReference type="GO" id="GO:0005375">
    <property type="term" value="F:copper ion transmembrane transporter activity"/>
    <property type="evidence" value="ECO:0007669"/>
    <property type="project" value="UniProtKB-UniRule"/>
</dbReference>
<proteinExistence type="inferred from homology"/>
<feature type="transmembrane region" description="Helical" evidence="4">
    <location>
        <begin position="204"/>
        <end position="222"/>
    </location>
</feature>
<reference evidence="5" key="1">
    <citation type="submission" date="2020-05" db="EMBL/GenBank/DDBJ databases">
        <title>Phylogenomic resolution of chytrid fungi.</title>
        <authorList>
            <person name="Stajich J.E."/>
            <person name="Amses K."/>
            <person name="Simmons R."/>
            <person name="Seto K."/>
            <person name="Myers J."/>
            <person name="Bonds A."/>
            <person name="Quandt C.A."/>
            <person name="Barry K."/>
            <person name="Liu P."/>
            <person name="Grigoriev I."/>
            <person name="Longcore J.E."/>
            <person name="James T.Y."/>
        </authorList>
    </citation>
    <scope>NUCLEOTIDE SEQUENCE</scope>
    <source>
        <strain evidence="5">PLAUS21</strain>
    </source>
</reference>
<evidence type="ECO:0000256" key="1">
    <source>
        <dbReference type="ARBA" id="ARBA00022692"/>
    </source>
</evidence>
<accession>A0AAD5ULC6</accession>
<evidence type="ECO:0000256" key="2">
    <source>
        <dbReference type="ARBA" id="ARBA00022989"/>
    </source>
</evidence>
<feature type="transmembrane region" description="Helical" evidence="4">
    <location>
        <begin position="144"/>
        <end position="167"/>
    </location>
</feature>
<evidence type="ECO:0000313" key="5">
    <source>
        <dbReference type="EMBL" id="KAJ3261169.1"/>
    </source>
</evidence>
<dbReference type="Pfam" id="PF04145">
    <property type="entry name" value="Ctr"/>
    <property type="match status" value="1"/>
</dbReference>
<dbReference type="PANTHER" id="PTHR12483">
    <property type="entry name" value="SOLUTE CARRIER FAMILY 31 COPPER TRANSPORTERS"/>
    <property type="match status" value="1"/>
</dbReference>
<protein>
    <recommendedName>
        <fullName evidence="4">Copper transport protein</fullName>
    </recommendedName>
</protein>
<keyword evidence="4" id="KW-0813">Transport</keyword>
<organism evidence="5 6">
    <name type="scientific">Boothiomyces macroporosus</name>
    <dbReference type="NCBI Taxonomy" id="261099"/>
    <lineage>
        <taxon>Eukaryota</taxon>
        <taxon>Fungi</taxon>
        <taxon>Fungi incertae sedis</taxon>
        <taxon>Chytridiomycota</taxon>
        <taxon>Chytridiomycota incertae sedis</taxon>
        <taxon>Chytridiomycetes</taxon>
        <taxon>Rhizophydiales</taxon>
        <taxon>Terramycetaceae</taxon>
        <taxon>Boothiomyces</taxon>
    </lineage>
</organism>
<dbReference type="Proteomes" id="UP001210925">
    <property type="component" value="Unassembled WGS sequence"/>
</dbReference>
<sequence length="269" mass="29471">MPGMSECKDFASQCGSTPSTSVNKQCVSSTPLAGLPSTSDAVKLVYDICKQMNMDGCQNCQIKSETDGYVDCDIMSTYVQLCQTMPTMSQCASYNTMCKAAPTLSWCSAGSSTNAPTMQMFFHGGITDYILFQNWVPRNNGDYALVWIVTFIAAMLHEALHVGLALLERVWANDVATKSNARIWTHVAGLSAGFKGVKVAFVRGFIRFVAVTLSYILMLVVMTFNVGLFFAVVVGYGAGSFVFAPMYKLSVSRFHEDFDTQEITKVDCH</sequence>
<keyword evidence="4" id="KW-0187">Copper transport</keyword>
<comment type="subcellular location">
    <subcellularLocation>
        <location evidence="4">Membrane</location>
        <topology evidence="4">Multi-pass membrane protein</topology>
    </subcellularLocation>
</comment>
<feature type="transmembrane region" description="Helical" evidence="4">
    <location>
        <begin position="228"/>
        <end position="247"/>
    </location>
</feature>
<evidence type="ECO:0000256" key="4">
    <source>
        <dbReference type="RuleBase" id="RU367022"/>
    </source>
</evidence>
<dbReference type="EMBL" id="JADGKB010000007">
    <property type="protein sequence ID" value="KAJ3261169.1"/>
    <property type="molecule type" value="Genomic_DNA"/>
</dbReference>
<name>A0AAD5ULC6_9FUNG</name>
<comment type="similarity">
    <text evidence="4">Belongs to the copper transporter (Ctr) (TC 1.A.56) family. SLC31A subfamily.</text>
</comment>
<keyword evidence="6" id="KW-1185">Reference proteome</keyword>
<evidence type="ECO:0000313" key="6">
    <source>
        <dbReference type="Proteomes" id="UP001210925"/>
    </source>
</evidence>